<dbReference type="InterPro" id="IPR008928">
    <property type="entry name" value="6-hairpin_glycosidase_sf"/>
</dbReference>
<reference evidence="1" key="1">
    <citation type="submission" date="2022-07" db="EMBL/GenBank/DDBJ databases">
        <authorList>
            <person name="Macas J."/>
            <person name="Novak P."/>
            <person name="Neumann P."/>
        </authorList>
    </citation>
    <scope>NUCLEOTIDE SEQUENCE</scope>
</reference>
<dbReference type="GO" id="GO:0005975">
    <property type="term" value="P:carbohydrate metabolic process"/>
    <property type="evidence" value="ECO:0007669"/>
    <property type="project" value="InterPro"/>
</dbReference>
<organism evidence="1 2">
    <name type="scientific">Cuscuta epithymum</name>
    <dbReference type="NCBI Taxonomy" id="186058"/>
    <lineage>
        <taxon>Eukaryota</taxon>
        <taxon>Viridiplantae</taxon>
        <taxon>Streptophyta</taxon>
        <taxon>Embryophyta</taxon>
        <taxon>Tracheophyta</taxon>
        <taxon>Spermatophyta</taxon>
        <taxon>Magnoliopsida</taxon>
        <taxon>eudicotyledons</taxon>
        <taxon>Gunneridae</taxon>
        <taxon>Pentapetalae</taxon>
        <taxon>asterids</taxon>
        <taxon>lamiids</taxon>
        <taxon>Solanales</taxon>
        <taxon>Convolvulaceae</taxon>
        <taxon>Cuscuteae</taxon>
        <taxon>Cuscuta</taxon>
        <taxon>Cuscuta subgen. Cuscuta</taxon>
    </lineage>
</organism>
<name>A0AAV0FFQ3_9ASTE</name>
<dbReference type="Proteomes" id="UP001152523">
    <property type="component" value="Unassembled WGS sequence"/>
</dbReference>
<protein>
    <submittedName>
        <fullName evidence="1">Uncharacterized protein</fullName>
    </submittedName>
</protein>
<dbReference type="SUPFAM" id="SSF48208">
    <property type="entry name" value="Six-hairpin glycosidases"/>
    <property type="match status" value="1"/>
</dbReference>
<sequence>MASSSLVFRRSDPADSSALLKTAKQVFRFANSYWGSYGDSLLAAVCLTIVPLPCLSGHRSIHALLIYRCGDVEMWCVRRNGDVAC</sequence>
<dbReference type="AlphaFoldDB" id="A0AAV0FFQ3"/>
<evidence type="ECO:0000313" key="2">
    <source>
        <dbReference type="Proteomes" id="UP001152523"/>
    </source>
</evidence>
<comment type="caution">
    <text evidence="1">The sequence shown here is derived from an EMBL/GenBank/DDBJ whole genome shotgun (WGS) entry which is preliminary data.</text>
</comment>
<evidence type="ECO:0000313" key="1">
    <source>
        <dbReference type="EMBL" id="CAH9134430.1"/>
    </source>
</evidence>
<dbReference type="Gene3D" id="1.50.10.10">
    <property type="match status" value="1"/>
</dbReference>
<dbReference type="InterPro" id="IPR012341">
    <property type="entry name" value="6hp_glycosidase-like_sf"/>
</dbReference>
<dbReference type="EMBL" id="CAMAPF010000981">
    <property type="protein sequence ID" value="CAH9134430.1"/>
    <property type="molecule type" value="Genomic_DNA"/>
</dbReference>
<accession>A0AAV0FFQ3</accession>
<proteinExistence type="predicted"/>
<keyword evidence="2" id="KW-1185">Reference proteome</keyword>
<gene>
    <name evidence="1" type="ORF">CEPIT_LOCUS33717</name>
</gene>